<protein>
    <submittedName>
        <fullName evidence="1">Uncharacterized protein</fullName>
    </submittedName>
</protein>
<comment type="caution">
    <text evidence="1">The sequence shown here is derived from an EMBL/GenBank/DDBJ whole genome shotgun (WGS) entry which is preliminary data.</text>
</comment>
<proteinExistence type="predicted"/>
<accession>A0ABD2BE16</accession>
<dbReference type="AlphaFoldDB" id="A0ABD2BE16"/>
<evidence type="ECO:0000313" key="1">
    <source>
        <dbReference type="EMBL" id="KAL2731002.1"/>
    </source>
</evidence>
<keyword evidence="2" id="KW-1185">Reference proteome</keyword>
<evidence type="ECO:0000313" key="2">
    <source>
        <dbReference type="Proteomes" id="UP001607302"/>
    </source>
</evidence>
<dbReference type="Proteomes" id="UP001607302">
    <property type="component" value="Unassembled WGS sequence"/>
</dbReference>
<organism evidence="1 2">
    <name type="scientific">Vespula squamosa</name>
    <name type="common">Southern yellow jacket</name>
    <name type="synonym">Wasp</name>
    <dbReference type="NCBI Taxonomy" id="30214"/>
    <lineage>
        <taxon>Eukaryota</taxon>
        <taxon>Metazoa</taxon>
        <taxon>Ecdysozoa</taxon>
        <taxon>Arthropoda</taxon>
        <taxon>Hexapoda</taxon>
        <taxon>Insecta</taxon>
        <taxon>Pterygota</taxon>
        <taxon>Neoptera</taxon>
        <taxon>Endopterygota</taxon>
        <taxon>Hymenoptera</taxon>
        <taxon>Apocrita</taxon>
        <taxon>Aculeata</taxon>
        <taxon>Vespoidea</taxon>
        <taxon>Vespidae</taxon>
        <taxon>Vespinae</taxon>
        <taxon>Vespula</taxon>
    </lineage>
</organism>
<reference evidence="1 2" key="1">
    <citation type="journal article" date="2024" name="Ann. Entomol. Soc. Am.">
        <title>Genomic analyses of the southern and eastern yellowjacket wasps (Hymenoptera: Vespidae) reveal evolutionary signatures of social life.</title>
        <authorList>
            <person name="Catto M.A."/>
            <person name="Caine P.B."/>
            <person name="Orr S.E."/>
            <person name="Hunt B.G."/>
            <person name="Goodisman M.A.D."/>
        </authorList>
    </citation>
    <scope>NUCLEOTIDE SEQUENCE [LARGE SCALE GENOMIC DNA]</scope>
    <source>
        <strain evidence="1">233</strain>
        <tissue evidence="1">Head and thorax</tissue>
    </source>
</reference>
<sequence>MCKRKGRQWRTVGCKFDGCISPWPTEDLERFCVVFMRVSRVCNRSKGYRVERNSASEPGPHWRYVAGPPDPFLTNVKKKERILLTLSLVDTVYIINEK</sequence>
<dbReference type="EMBL" id="JAUDFV010000110">
    <property type="protein sequence ID" value="KAL2731002.1"/>
    <property type="molecule type" value="Genomic_DNA"/>
</dbReference>
<name>A0ABD2BE16_VESSQ</name>
<gene>
    <name evidence="1" type="ORF">V1478_005415</name>
</gene>